<organism evidence="1">
    <name type="scientific">Arion vulgaris</name>
    <dbReference type="NCBI Taxonomy" id="1028688"/>
    <lineage>
        <taxon>Eukaryota</taxon>
        <taxon>Metazoa</taxon>
        <taxon>Spiralia</taxon>
        <taxon>Lophotrochozoa</taxon>
        <taxon>Mollusca</taxon>
        <taxon>Gastropoda</taxon>
        <taxon>Heterobranchia</taxon>
        <taxon>Euthyneura</taxon>
        <taxon>Panpulmonata</taxon>
        <taxon>Eupulmonata</taxon>
        <taxon>Stylommatophora</taxon>
        <taxon>Helicina</taxon>
        <taxon>Arionoidea</taxon>
        <taxon>Arionidae</taxon>
        <taxon>Arion</taxon>
    </lineage>
</organism>
<gene>
    <name evidence="1" type="primary">ORF26399</name>
</gene>
<dbReference type="AlphaFoldDB" id="A0A0B6YJI1"/>
<dbReference type="EMBL" id="HACG01009066">
    <property type="protein sequence ID" value="CEK55931.1"/>
    <property type="molecule type" value="Transcribed_RNA"/>
</dbReference>
<name>A0A0B6YJI1_9EUPU</name>
<feature type="non-terminal residue" evidence="1">
    <location>
        <position position="100"/>
    </location>
</feature>
<protein>
    <submittedName>
        <fullName evidence="1">Uncharacterized protein</fullName>
    </submittedName>
</protein>
<evidence type="ECO:0000313" key="1">
    <source>
        <dbReference type="EMBL" id="CEK55931.1"/>
    </source>
</evidence>
<feature type="non-terminal residue" evidence="1">
    <location>
        <position position="1"/>
    </location>
</feature>
<reference evidence="1" key="1">
    <citation type="submission" date="2014-12" db="EMBL/GenBank/DDBJ databases">
        <title>Insight into the proteome of Arion vulgaris.</title>
        <authorList>
            <person name="Aradska J."/>
            <person name="Bulat T."/>
            <person name="Smidak R."/>
            <person name="Sarate P."/>
            <person name="Gangsoo J."/>
            <person name="Sialana F."/>
            <person name="Bilban M."/>
            <person name="Lubec G."/>
        </authorList>
    </citation>
    <scope>NUCLEOTIDE SEQUENCE</scope>
    <source>
        <tissue evidence="1">Skin</tissue>
    </source>
</reference>
<proteinExistence type="predicted"/>
<accession>A0A0B6YJI1</accession>
<sequence>NLIHSYSSNDALGMHFLHKMDKRSRSTAMLAISPSRLREINDPIQQMMHQLHKIIYITQLPPTLSPNPNRRIIEQYKRALFSPESNFMNLKSEMRKLIQG</sequence>